<feature type="signal peptide" evidence="2">
    <location>
        <begin position="1"/>
        <end position="24"/>
    </location>
</feature>
<feature type="compositionally biased region" description="Basic and acidic residues" evidence="1">
    <location>
        <begin position="460"/>
        <end position="471"/>
    </location>
</feature>
<feature type="chain" id="PRO_5044096599" description="LTD domain-containing protein" evidence="2">
    <location>
        <begin position="25"/>
        <end position="493"/>
    </location>
</feature>
<dbReference type="EMBL" id="HBHL01005957">
    <property type="protein sequence ID" value="CAD9714970.1"/>
    <property type="molecule type" value="Transcribed_RNA"/>
</dbReference>
<evidence type="ECO:0000256" key="1">
    <source>
        <dbReference type="SAM" id="MobiDB-lite"/>
    </source>
</evidence>
<feature type="region of interest" description="Disordered" evidence="1">
    <location>
        <begin position="437"/>
        <end position="493"/>
    </location>
</feature>
<evidence type="ECO:0000313" key="5">
    <source>
        <dbReference type="EMBL" id="CAD9714971.1"/>
    </source>
</evidence>
<dbReference type="EMBL" id="CP031051">
    <property type="protein sequence ID" value="QDZ25700.1"/>
    <property type="molecule type" value="Genomic_DNA"/>
</dbReference>
<name>A0A5B8N1I4_9CHLO</name>
<dbReference type="SUPFAM" id="SSF82153">
    <property type="entry name" value="FAS1 domain"/>
    <property type="match status" value="1"/>
</dbReference>
<accession>A0A5B8N1I4</accession>
<evidence type="ECO:0000313" key="4">
    <source>
        <dbReference type="EMBL" id="CAD9714970.1"/>
    </source>
</evidence>
<evidence type="ECO:0000259" key="3">
    <source>
        <dbReference type="PROSITE" id="PS51841"/>
    </source>
</evidence>
<evidence type="ECO:0000313" key="6">
    <source>
        <dbReference type="EMBL" id="QDZ25700.1"/>
    </source>
</evidence>
<dbReference type="AlphaFoldDB" id="A0A5B8N1I4"/>
<proteinExistence type="predicted"/>
<dbReference type="OrthoDB" id="286301at2759"/>
<dbReference type="PROSITE" id="PS51841">
    <property type="entry name" value="LTD"/>
    <property type="match status" value="1"/>
</dbReference>
<evidence type="ECO:0000256" key="2">
    <source>
        <dbReference type="SAM" id="SignalP"/>
    </source>
</evidence>
<dbReference type="Gene3D" id="2.30.180.10">
    <property type="entry name" value="FAS1 domain"/>
    <property type="match status" value="1"/>
</dbReference>
<gene>
    <name evidence="6" type="ORF">A3770_18p82180</name>
    <name evidence="4" type="ORF">CPRI1469_LOCUS3824</name>
    <name evidence="5" type="ORF">CPRI1469_LOCUS3825</name>
</gene>
<dbReference type="Gene3D" id="2.60.40.1260">
    <property type="entry name" value="Lamin Tail domain"/>
    <property type="match status" value="1"/>
</dbReference>
<feature type="domain" description="LTD" evidence="3">
    <location>
        <begin position="69"/>
        <end position="180"/>
    </location>
</feature>
<feature type="compositionally biased region" description="Low complexity" evidence="1">
    <location>
        <begin position="473"/>
        <end position="482"/>
    </location>
</feature>
<reference evidence="6 7" key="1">
    <citation type="submission" date="2018-07" db="EMBL/GenBank/DDBJ databases">
        <title>The complete nuclear genome of the prasinophyte Chloropicon primus (CCMP1205).</title>
        <authorList>
            <person name="Pombert J.-F."/>
            <person name="Otis C."/>
            <person name="Turmel M."/>
            <person name="Lemieux C."/>
        </authorList>
    </citation>
    <scope>NUCLEOTIDE SEQUENCE [LARGE SCALE GENOMIC DNA]</scope>
    <source>
        <strain evidence="6 7">CCMP1205</strain>
    </source>
</reference>
<evidence type="ECO:0000313" key="7">
    <source>
        <dbReference type="Proteomes" id="UP000316726"/>
    </source>
</evidence>
<keyword evidence="2" id="KW-0732">Signal</keyword>
<dbReference type="Pfam" id="PF00932">
    <property type="entry name" value="LTD"/>
    <property type="match status" value="1"/>
</dbReference>
<reference evidence="4" key="2">
    <citation type="submission" date="2021-01" db="EMBL/GenBank/DDBJ databases">
        <authorList>
            <person name="Corre E."/>
            <person name="Pelletier E."/>
            <person name="Niang G."/>
            <person name="Scheremetjew M."/>
            <person name="Finn R."/>
            <person name="Kale V."/>
            <person name="Holt S."/>
            <person name="Cochrane G."/>
            <person name="Meng A."/>
            <person name="Brown T."/>
            <person name="Cohen L."/>
        </authorList>
    </citation>
    <scope>NUCLEOTIDE SEQUENCE</scope>
    <source>
        <strain evidence="4">CCMP1205</strain>
    </source>
</reference>
<dbReference type="InterPro" id="IPR036378">
    <property type="entry name" value="FAS1_dom_sf"/>
</dbReference>
<dbReference type="EMBL" id="HBHL01005958">
    <property type="protein sequence ID" value="CAD9714971.1"/>
    <property type="molecule type" value="Transcribed_RNA"/>
</dbReference>
<feature type="region of interest" description="Disordered" evidence="1">
    <location>
        <begin position="33"/>
        <end position="54"/>
    </location>
</feature>
<dbReference type="Proteomes" id="UP000316726">
    <property type="component" value="Chromosome 18"/>
</dbReference>
<dbReference type="InterPro" id="IPR036415">
    <property type="entry name" value="Lamin_tail_dom_sf"/>
</dbReference>
<sequence>MKGLAAVVVSALMLSSTTSGVVRCQEIPQWLNGTAPSPAVEESKGSSPATTKIPGWKKDRMEQAALFKETPSDVVISAVLAEPSGRQKEFIQLKNLGGQAQDLEGWRLTLKNSGETEETFEFVASDGCETTIPPLGSLLVLKKDVQNPCGFNFELGPSEELVLFEEGEDAEGVDSVTWGNVGRGIVLYRNAEDEYDRAPQNVEGNVIDTLTRLGGFKNMLTFLKHFDLDKILSGRGVRNTGTWHNKIVREMPTSIPYTLFAIKDEAWESLFKEMAGEWAPPLTASELLEIDDALVFDIISFLMLEDSWNSRTLKLKMRDKSSMAFQTAHPDRKAVLQLDESGTIRLNYDCVDSPSPDEFGCAIQRGWGKCQEDWMNDNGFFSGRPLGYCEYECDKCYCDPLEDNCAKTIIADVTASSGEKGVVHVIDRLIEAPPIMPAWVPTDANGNPLPGSTKKKSKSRRADKEKEEKKKSSSSSRSSSRRTYQYNPWWGRK</sequence>
<dbReference type="InterPro" id="IPR001322">
    <property type="entry name" value="Lamin_tail_dom"/>
</dbReference>
<organism evidence="6 7">
    <name type="scientific">Chloropicon primus</name>
    <dbReference type="NCBI Taxonomy" id="1764295"/>
    <lineage>
        <taxon>Eukaryota</taxon>
        <taxon>Viridiplantae</taxon>
        <taxon>Chlorophyta</taxon>
        <taxon>Chloropicophyceae</taxon>
        <taxon>Chloropicales</taxon>
        <taxon>Chloropicaceae</taxon>
        <taxon>Chloropicon</taxon>
    </lineage>
</organism>
<dbReference type="SUPFAM" id="SSF74853">
    <property type="entry name" value="Lamin A/C globular tail domain"/>
    <property type="match status" value="1"/>
</dbReference>
<keyword evidence="7" id="KW-1185">Reference proteome</keyword>
<protein>
    <recommendedName>
        <fullName evidence="3">LTD domain-containing protein</fullName>
    </recommendedName>
</protein>